<dbReference type="GO" id="GO:0003676">
    <property type="term" value="F:nucleic acid binding"/>
    <property type="evidence" value="ECO:0007669"/>
    <property type="project" value="InterPro"/>
</dbReference>
<evidence type="ECO:0000313" key="3">
    <source>
        <dbReference type="EnsemblPlants" id="cds.evm.model.04.1042"/>
    </source>
</evidence>
<proteinExistence type="predicted"/>
<dbReference type="InterPro" id="IPR044730">
    <property type="entry name" value="RNase_H-like_dom_plant"/>
</dbReference>
<dbReference type="Gramene" id="evm.model.04.1042">
    <property type="protein sequence ID" value="cds.evm.model.04.1042"/>
    <property type="gene ID" value="evm.TU.04.1042"/>
</dbReference>
<dbReference type="Pfam" id="PF13456">
    <property type="entry name" value="RVT_3"/>
    <property type="match status" value="1"/>
</dbReference>
<dbReference type="GO" id="GO:0004523">
    <property type="term" value="F:RNA-DNA hybrid ribonuclease activity"/>
    <property type="evidence" value="ECO:0007669"/>
    <property type="project" value="InterPro"/>
</dbReference>
<feature type="compositionally biased region" description="Basic and acidic residues" evidence="1">
    <location>
        <begin position="1"/>
        <end position="10"/>
    </location>
</feature>
<dbReference type="PANTHER" id="PTHR47074">
    <property type="entry name" value="BNAC02G40300D PROTEIN"/>
    <property type="match status" value="1"/>
</dbReference>
<dbReference type="PANTHER" id="PTHR47074:SF11">
    <property type="entry name" value="REVERSE TRANSCRIPTASE-LIKE PROTEIN"/>
    <property type="match status" value="1"/>
</dbReference>
<dbReference type="Gene3D" id="3.30.420.10">
    <property type="entry name" value="Ribonuclease H-like superfamily/Ribonuclease H"/>
    <property type="match status" value="1"/>
</dbReference>
<protein>
    <recommendedName>
        <fullName evidence="2">RNase H type-1 domain-containing protein</fullName>
    </recommendedName>
</protein>
<dbReference type="SUPFAM" id="SSF53098">
    <property type="entry name" value="Ribonuclease H-like"/>
    <property type="match status" value="1"/>
</dbReference>
<accession>A0A803PBG8</accession>
<dbReference type="EnsemblPlants" id="evm.model.04.1042">
    <property type="protein sequence ID" value="cds.evm.model.04.1042"/>
    <property type="gene ID" value="evm.TU.04.1042"/>
</dbReference>
<feature type="region of interest" description="Disordered" evidence="1">
    <location>
        <begin position="1"/>
        <end position="22"/>
    </location>
</feature>
<dbReference type="Proteomes" id="UP000596661">
    <property type="component" value="Chromosome 4"/>
</dbReference>
<name>A0A803PBG8_CANSA</name>
<reference evidence="3" key="2">
    <citation type="submission" date="2021-03" db="UniProtKB">
        <authorList>
            <consortium name="EnsemblPlants"/>
        </authorList>
    </citation>
    <scope>IDENTIFICATION</scope>
</reference>
<dbReference type="InterPro" id="IPR036397">
    <property type="entry name" value="RNaseH_sf"/>
</dbReference>
<feature type="domain" description="RNase H type-1" evidence="2">
    <location>
        <begin position="133"/>
        <end position="255"/>
    </location>
</feature>
<evidence type="ECO:0000256" key="1">
    <source>
        <dbReference type="SAM" id="MobiDB-lite"/>
    </source>
</evidence>
<dbReference type="InterPro" id="IPR052929">
    <property type="entry name" value="RNase_H-like_EbsB-rel"/>
</dbReference>
<dbReference type="AlphaFoldDB" id="A0A803PBG8"/>
<dbReference type="InterPro" id="IPR012337">
    <property type="entry name" value="RNaseH-like_sf"/>
</dbReference>
<evidence type="ECO:0000313" key="4">
    <source>
        <dbReference type="Proteomes" id="UP000596661"/>
    </source>
</evidence>
<dbReference type="CDD" id="cd06222">
    <property type="entry name" value="RNase_H_like"/>
    <property type="match status" value="1"/>
</dbReference>
<evidence type="ECO:0000259" key="2">
    <source>
        <dbReference type="Pfam" id="PF13456"/>
    </source>
</evidence>
<reference evidence="3" key="1">
    <citation type="submission" date="2018-11" db="EMBL/GenBank/DDBJ databases">
        <authorList>
            <person name="Grassa J C."/>
        </authorList>
    </citation>
    <scope>NUCLEOTIDE SEQUENCE [LARGE SCALE GENOMIC DNA]</scope>
</reference>
<organism evidence="3 4">
    <name type="scientific">Cannabis sativa</name>
    <name type="common">Hemp</name>
    <name type="synonym">Marijuana</name>
    <dbReference type="NCBI Taxonomy" id="3483"/>
    <lineage>
        <taxon>Eukaryota</taxon>
        <taxon>Viridiplantae</taxon>
        <taxon>Streptophyta</taxon>
        <taxon>Embryophyta</taxon>
        <taxon>Tracheophyta</taxon>
        <taxon>Spermatophyta</taxon>
        <taxon>Magnoliopsida</taxon>
        <taxon>eudicotyledons</taxon>
        <taxon>Gunneridae</taxon>
        <taxon>Pentapetalae</taxon>
        <taxon>rosids</taxon>
        <taxon>fabids</taxon>
        <taxon>Rosales</taxon>
        <taxon>Cannabaceae</taxon>
        <taxon>Cannabis</taxon>
    </lineage>
</organism>
<keyword evidence="4" id="KW-1185">Reference proteome</keyword>
<dbReference type="InterPro" id="IPR002156">
    <property type="entry name" value="RNaseH_domain"/>
</dbReference>
<sequence>MGKVSEKETAQSEGDTLNPVLDPTTTFALQMREMNQRMAARDKHNEEMDRLFSYFDDEVVHAILANPLGDVSMEDTLIWEYHSSGLFTILGLLQDFDDAQDFHAHPVPKVFLGCSHGNSIPVIPKPCYFKLYVDVALNDHKHKVGIGAVVTNSKGDIVASMSSPFDGILSPLFAEAKVLLWALRRCMVVRFPLDCIASDCQLLVHRVKHRWKDKSALSDVVEQILSCLSFFFPSAAVIQVPRNHNVMSHNLVKAAIRLEREVL</sequence>
<dbReference type="EMBL" id="UZAU01000372">
    <property type="status" value="NOT_ANNOTATED_CDS"/>
    <property type="molecule type" value="Genomic_DNA"/>
</dbReference>